<evidence type="ECO:0000313" key="2">
    <source>
        <dbReference type="EnsemblPlants" id="LPERR03G01640.3"/>
    </source>
</evidence>
<reference evidence="3" key="2">
    <citation type="submission" date="2013-12" db="EMBL/GenBank/DDBJ databases">
        <authorList>
            <person name="Yu Y."/>
            <person name="Lee S."/>
            <person name="de Baynast K."/>
            <person name="Wissotski M."/>
            <person name="Liu L."/>
            <person name="Talag J."/>
            <person name="Goicoechea J."/>
            <person name="Angelova A."/>
            <person name="Jetty R."/>
            <person name="Kudrna D."/>
            <person name="Golser W."/>
            <person name="Rivera L."/>
            <person name="Zhang J."/>
            <person name="Wing R."/>
        </authorList>
    </citation>
    <scope>NUCLEOTIDE SEQUENCE</scope>
</reference>
<dbReference type="EnsemblPlants" id="LPERR03G01640.3">
    <property type="protein sequence ID" value="LPERR03G01640.3"/>
    <property type="gene ID" value="LPERR03G01640"/>
</dbReference>
<keyword evidence="3" id="KW-1185">Reference proteome</keyword>
<organism evidence="2 3">
    <name type="scientific">Leersia perrieri</name>
    <dbReference type="NCBI Taxonomy" id="77586"/>
    <lineage>
        <taxon>Eukaryota</taxon>
        <taxon>Viridiplantae</taxon>
        <taxon>Streptophyta</taxon>
        <taxon>Embryophyta</taxon>
        <taxon>Tracheophyta</taxon>
        <taxon>Spermatophyta</taxon>
        <taxon>Magnoliopsida</taxon>
        <taxon>Liliopsida</taxon>
        <taxon>Poales</taxon>
        <taxon>Poaceae</taxon>
        <taxon>BOP clade</taxon>
        <taxon>Oryzoideae</taxon>
        <taxon>Oryzeae</taxon>
        <taxon>Oryzinae</taxon>
        <taxon>Leersia</taxon>
    </lineage>
</organism>
<feature type="compositionally biased region" description="Basic and acidic residues" evidence="1">
    <location>
        <begin position="16"/>
        <end position="51"/>
    </location>
</feature>
<feature type="compositionally biased region" description="Polar residues" evidence="1">
    <location>
        <begin position="1"/>
        <end position="10"/>
    </location>
</feature>
<dbReference type="AlphaFoldDB" id="A0A0D9VNV4"/>
<protein>
    <submittedName>
        <fullName evidence="2">Uncharacterized protein</fullName>
    </submittedName>
</protein>
<evidence type="ECO:0000313" key="3">
    <source>
        <dbReference type="Proteomes" id="UP000032180"/>
    </source>
</evidence>
<sequence length="82" mass="9562">MMRKNGNATGRQPPETPHRGNTSKDQKGKPRSSRDRERRGRGEERRKREGESEGGYGQTLQRLHHHDFLPFLRIGIGGDRRW</sequence>
<reference evidence="2" key="3">
    <citation type="submission" date="2015-04" db="UniProtKB">
        <authorList>
            <consortium name="EnsemblPlants"/>
        </authorList>
    </citation>
    <scope>IDENTIFICATION</scope>
</reference>
<accession>A0A0D9VNV4</accession>
<dbReference type="HOGENOM" id="CLU_2561586_0_0_1"/>
<reference evidence="2 3" key="1">
    <citation type="submission" date="2012-08" db="EMBL/GenBank/DDBJ databases">
        <title>Oryza genome evolution.</title>
        <authorList>
            <person name="Wing R.A."/>
        </authorList>
    </citation>
    <scope>NUCLEOTIDE SEQUENCE</scope>
</reference>
<dbReference type="Proteomes" id="UP000032180">
    <property type="component" value="Chromosome 3"/>
</dbReference>
<name>A0A0D9VNV4_9ORYZ</name>
<evidence type="ECO:0000256" key="1">
    <source>
        <dbReference type="SAM" id="MobiDB-lite"/>
    </source>
</evidence>
<proteinExistence type="predicted"/>
<feature type="region of interest" description="Disordered" evidence="1">
    <location>
        <begin position="1"/>
        <end position="65"/>
    </location>
</feature>
<dbReference type="Gramene" id="LPERR03G01640.3">
    <property type="protein sequence ID" value="LPERR03G01640.3"/>
    <property type="gene ID" value="LPERR03G01640"/>
</dbReference>